<organism evidence="2 3">
    <name type="scientific">Streptomyces siamensis</name>
    <dbReference type="NCBI Taxonomy" id="1274986"/>
    <lineage>
        <taxon>Bacteria</taxon>
        <taxon>Bacillati</taxon>
        <taxon>Actinomycetota</taxon>
        <taxon>Actinomycetes</taxon>
        <taxon>Kitasatosporales</taxon>
        <taxon>Streptomycetaceae</taxon>
        <taxon>Streptomyces</taxon>
    </lineage>
</organism>
<feature type="transmembrane region" description="Helical" evidence="1">
    <location>
        <begin position="57"/>
        <end position="75"/>
    </location>
</feature>
<keyword evidence="1" id="KW-1133">Transmembrane helix</keyword>
<evidence type="ECO:0008006" key="4">
    <source>
        <dbReference type="Google" id="ProtNLM"/>
    </source>
</evidence>
<evidence type="ECO:0000256" key="1">
    <source>
        <dbReference type="SAM" id="Phobius"/>
    </source>
</evidence>
<keyword evidence="1" id="KW-0812">Transmembrane</keyword>
<accession>A0ABP9IWF1</accession>
<keyword evidence="3" id="KW-1185">Reference proteome</keyword>
<dbReference type="Proteomes" id="UP001501759">
    <property type="component" value="Unassembled WGS sequence"/>
</dbReference>
<dbReference type="EMBL" id="BAABKB010000010">
    <property type="protein sequence ID" value="GAA5012739.1"/>
    <property type="molecule type" value="Genomic_DNA"/>
</dbReference>
<reference evidence="3" key="1">
    <citation type="journal article" date="2019" name="Int. J. Syst. Evol. Microbiol.">
        <title>The Global Catalogue of Microorganisms (GCM) 10K type strain sequencing project: providing services to taxonomists for standard genome sequencing and annotation.</title>
        <authorList>
            <consortium name="The Broad Institute Genomics Platform"/>
            <consortium name="The Broad Institute Genome Sequencing Center for Infectious Disease"/>
            <person name="Wu L."/>
            <person name="Ma J."/>
        </authorList>
    </citation>
    <scope>NUCLEOTIDE SEQUENCE [LARGE SCALE GENOMIC DNA]</scope>
    <source>
        <strain evidence="3">JCM 18409</strain>
    </source>
</reference>
<protein>
    <recommendedName>
        <fullName evidence="4">DUF1049 domain-containing protein</fullName>
    </recommendedName>
</protein>
<feature type="transmembrane region" description="Helical" evidence="1">
    <location>
        <begin position="21"/>
        <end position="37"/>
    </location>
</feature>
<proteinExistence type="predicted"/>
<comment type="caution">
    <text evidence="2">The sequence shown here is derived from an EMBL/GenBank/DDBJ whole genome shotgun (WGS) entry which is preliminary data.</text>
</comment>
<name>A0ABP9IWF1_9ACTN</name>
<keyword evidence="1" id="KW-0472">Membrane</keyword>
<sequence length="80" mass="8331">MSPKTSESEGGNGSGGPATPGRISIAALALLTLIFVFENRRSTKIRLLGPEVTMPLWMALLGTGAIGGLCGAYAVRKRRS</sequence>
<evidence type="ECO:0000313" key="3">
    <source>
        <dbReference type="Proteomes" id="UP001501759"/>
    </source>
</evidence>
<evidence type="ECO:0000313" key="2">
    <source>
        <dbReference type="EMBL" id="GAA5012739.1"/>
    </source>
</evidence>
<dbReference type="RefSeq" id="WP_345649185.1">
    <property type="nucleotide sequence ID" value="NZ_BAABKB010000010.1"/>
</dbReference>
<gene>
    <name evidence="2" type="ORF">GCM10023335_35000</name>
</gene>